<sequence length="680" mass="78753">MCLNFDKMKSTLISVIFLSIFLFISCVNDKTRYFESTKAGVIEHYKDDSLRLEAARYILNNIGGLKHLEDDENQGRQPYFDFLKKLALQCELDRNGKKKEGKRKPEKEIYIRGLDSIFEAEKQRSVIGGSRLIEDVSYLSQEQIQENIEFAFYTRQNFPWSKKVDFEDFKEYVLPYRVTDAYSPQSKRIFLEEYKPLVDSIGSISDPHEVAKRIKDDIHLWFKEDGVLGARYPFLFPMTFENIFNGRVGTCYEATTLRVEIMRALGIPTAFEIVPHWGNVGARHYFYAVIADKNNSTELITNENIHRDTRHIITGSSYVGEKYDSPNNQIIYNKTVPKVFRLGFAVNPKSLAALADVDEPIPDFFRNDRLKDVTSEYLETASIRLQLNNSEKKTVYLTVFSPDEWQAVDWSLANNGYAEFKNVGKNIVYLPCYYNGDYMVPAGPPFLLDMQGETHHFSPSDEQIALNLDRKYRLSIHNISNARRSQGIRFSVANKADLSDSVQIMTLDSLILKMTRFPLDNLQESRYIICQFEPSQKISIAELEFIGLISGKETKLKGKVSGNKGGYNKSAEMLFDNDRNTFYESSEKGPNYFVIDLKDPFQLKEIRICPRNDTNDVLPGDTYELFYWDSKWVSLGIRKGIDYKSLEFVGPKNALYLLKNISRGVEERIFSYHQEKQYFW</sequence>
<organism evidence="1 2">
    <name type="scientific">Sphingobacterium haloxyli</name>
    <dbReference type="NCBI Taxonomy" id="2100533"/>
    <lineage>
        <taxon>Bacteria</taxon>
        <taxon>Pseudomonadati</taxon>
        <taxon>Bacteroidota</taxon>
        <taxon>Sphingobacteriia</taxon>
        <taxon>Sphingobacteriales</taxon>
        <taxon>Sphingobacteriaceae</taxon>
        <taxon>Sphingobacterium</taxon>
    </lineage>
</organism>
<dbReference type="InterPro" id="IPR008979">
    <property type="entry name" value="Galactose-bd-like_sf"/>
</dbReference>
<dbReference type="EMBL" id="PVBQ01000017">
    <property type="protein sequence ID" value="PRD46111.1"/>
    <property type="molecule type" value="Genomic_DNA"/>
</dbReference>
<keyword evidence="2" id="KW-1185">Reference proteome</keyword>
<accession>A0A2S9IZZ7</accession>
<dbReference type="PROSITE" id="PS51257">
    <property type="entry name" value="PROKAR_LIPOPROTEIN"/>
    <property type="match status" value="1"/>
</dbReference>
<evidence type="ECO:0000313" key="1">
    <source>
        <dbReference type="EMBL" id="PRD46111.1"/>
    </source>
</evidence>
<dbReference type="Proteomes" id="UP000239711">
    <property type="component" value="Unassembled WGS sequence"/>
</dbReference>
<dbReference type="PANTHER" id="PTHR35532">
    <property type="entry name" value="SIMILAR TO POLYHYDROXYALKANOATE DEPOLYMERASE"/>
    <property type="match status" value="1"/>
</dbReference>
<gene>
    <name evidence="1" type="ORF">C5745_16950</name>
</gene>
<name>A0A2S9IZZ7_9SPHI</name>
<comment type="caution">
    <text evidence="1">The sequence shown here is derived from an EMBL/GenBank/DDBJ whole genome shotgun (WGS) entry which is preliminary data.</text>
</comment>
<evidence type="ECO:0000313" key="2">
    <source>
        <dbReference type="Proteomes" id="UP000239711"/>
    </source>
</evidence>
<dbReference type="PANTHER" id="PTHR35532:SF5">
    <property type="entry name" value="CARBOHYDRATE-BINDING DOMAIN-CONTAINING PROTEIN"/>
    <property type="match status" value="1"/>
</dbReference>
<reference evidence="1 2" key="1">
    <citation type="submission" date="2018-02" db="EMBL/GenBank/DDBJ databases">
        <title>The draft genome of Sphingobacterium sp. 5JN-11.</title>
        <authorList>
            <person name="Liu L."/>
            <person name="Li L."/>
            <person name="Liang L."/>
            <person name="Zhang X."/>
            <person name="Wang T."/>
        </authorList>
    </citation>
    <scope>NUCLEOTIDE SEQUENCE [LARGE SCALE GENOMIC DNA]</scope>
    <source>
        <strain evidence="1 2">5JN-11</strain>
    </source>
</reference>
<proteinExistence type="predicted"/>
<dbReference type="SUPFAM" id="SSF49785">
    <property type="entry name" value="Galactose-binding domain-like"/>
    <property type="match status" value="1"/>
</dbReference>
<dbReference type="Gene3D" id="2.60.120.260">
    <property type="entry name" value="Galactose-binding domain-like"/>
    <property type="match status" value="1"/>
</dbReference>
<protein>
    <recommendedName>
        <fullName evidence="3">Peptide-N(4)-(N-acetyl-beta-glucosaminyl)asparagine amidase</fullName>
    </recommendedName>
</protein>
<evidence type="ECO:0008006" key="3">
    <source>
        <dbReference type="Google" id="ProtNLM"/>
    </source>
</evidence>
<dbReference type="AlphaFoldDB" id="A0A2S9IZZ7"/>